<evidence type="ECO:0000256" key="3">
    <source>
        <dbReference type="ARBA" id="ARBA00005028"/>
    </source>
</evidence>
<evidence type="ECO:0000313" key="16">
    <source>
        <dbReference type="Proteomes" id="UP000199642"/>
    </source>
</evidence>
<dbReference type="Proteomes" id="UP000199642">
    <property type="component" value="Unassembled WGS sequence"/>
</dbReference>
<evidence type="ECO:0000256" key="9">
    <source>
        <dbReference type="ARBA" id="ARBA00023235"/>
    </source>
</evidence>
<comment type="pathway">
    <text evidence="3 11">Carbohydrate metabolism; hexose metabolism.</text>
</comment>
<sequence length="380" mass="42951">MKINSIITTGLLLFLAMACSQKPPQEKETIKEEIKLMIKAEKVTEHQGKSVSKYVLDNGTMQVELTNYGGVISKIITPDKDGNQENITLTFDTVEEFLTKENPFFGATAGRVANRIAKGEFELDGKTYTLAQNNGENHLHGGVEGFNKKVWDAEHYSDDKVVGVKMTYTSPDGEEGYPGTLQTTQWIELTSDNRLRIRFEATTDQKTIVNLTNHTYFNLGGAKRDALDHEFQFWADAYTPIDEGLIPTGEVKDVTGTPFDFRTPKILGDQITAHGEGFDHNMVMKTEKSEEMIHFAKVRHPESGRVMDMYSDNMGVQFYTGNFLADFAGADGKTYDKHWGFCLESQNWPDAINHDNFPSPILNPGEKYEHRIEYRFSVEE</sequence>
<evidence type="ECO:0000256" key="2">
    <source>
        <dbReference type="ARBA" id="ARBA00001913"/>
    </source>
</evidence>
<gene>
    <name evidence="15" type="ORF">SAMN04487988_112104</name>
</gene>
<keyword evidence="16" id="KW-1185">Reference proteome</keyword>
<name>A0A1I2WG21_9BACT</name>
<comment type="cofactor">
    <cofactor evidence="2">
        <name>Ca(2+)</name>
        <dbReference type="ChEBI" id="CHEBI:29108"/>
    </cofactor>
</comment>
<evidence type="ECO:0000256" key="14">
    <source>
        <dbReference type="PIRSR" id="PIRSR005096-3"/>
    </source>
</evidence>
<dbReference type="OrthoDB" id="9779408at2"/>
<dbReference type="PIRSF" id="PIRSF005096">
    <property type="entry name" value="GALM"/>
    <property type="match status" value="1"/>
</dbReference>
<dbReference type="InterPro" id="IPR014718">
    <property type="entry name" value="GH-type_carb-bd"/>
</dbReference>
<dbReference type="InterPro" id="IPR011013">
    <property type="entry name" value="Gal_mutarotase_sf_dom"/>
</dbReference>
<evidence type="ECO:0000256" key="13">
    <source>
        <dbReference type="PIRSR" id="PIRSR005096-2"/>
    </source>
</evidence>
<dbReference type="GO" id="GO:0006006">
    <property type="term" value="P:glucose metabolic process"/>
    <property type="evidence" value="ECO:0007669"/>
    <property type="project" value="TreeGrafter"/>
</dbReference>
<evidence type="ECO:0000256" key="1">
    <source>
        <dbReference type="ARBA" id="ARBA00001614"/>
    </source>
</evidence>
<evidence type="ECO:0000256" key="6">
    <source>
        <dbReference type="ARBA" id="ARBA00013185"/>
    </source>
</evidence>
<evidence type="ECO:0000256" key="4">
    <source>
        <dbReference type="ARBA" id="ARBA00006206"/>
    </source>
</evidence>
<dbReference type="GO" id="GO:0033499">
    <property type="term" value="P:galactose catabolic process via UDP-galactose, Leloir pathway"/>
    <property type="evidence" value="ECO:0007669"/>
    <property type="project" value="TreeGrafter"/>
</dbReference>
<feature type="binding site" evidence="13">
    <location>
        <position position="279"/>
    </location>
    <ligand>
        <name>beta-D-galactose</name>
        <dbReference type="ChEBI" id="CHEBI:27667"/>
    </ligand>
</feature>
<dbReference type="GO" id="GO:0004034">
    <property type="term" value="F:aldose 1-epimerase activity"/>
    <property type="evidence" value="ECO:0007669"/>
    <property type="project" value="UniProtKB-EC"/>
</dbReference>
<dbReference type="PROSITE" id="PS51257">
    <property type="entry name" value="PROKAR_LIPOPROTEIN"/>
    <property type="match status" value="1"/>
</dbReference>
<dbReference type="RefSeq" id="WP_092793362.1">
    <property type="nucleotide sequence ID" value="NZ_FOPC01000012.1"/>
</dbReference>
<feature type="binding site" evidence="14">
    <location>
        <begin position="214"/>
        <end position="216"/>
    </location>
    <ligand>
        <name>beta-D-galactose</name>
        <dbReference type="ChEBI" id="CHEBI:27667"/>
    </ligand>
</feature>
<evidence type="ECO:0000256" key="12">
    <source>
        <dbReference type="PIRSR" id="PIRSR005096-1"/>
    </source>
</evidence>
<protein>
    <recommendedName>
        <fullName evidence="7 11">Aldose 1-epimerase</fullName>
        <ecNumber evidence="6 11">5.1.3.3</ecNumber>
    </recommendedName>
</protein>
<feature type="active site" description="Proton acceptor" evidence="12">
    <location>
        <position position="344"/>
    </location>
</feature>
<evidence type="ECO:0000313" key="15">
    <source>
        <dbReference type="EMBL" id="SFG99689.1"/>
    </source>
</evidence>
<dbReference type="PANTHER" id="PTHR10091">
    <property type="entry name" value="ALDOSE-1-EPIMERASE"/>
    <property type="match status" value="1"/>
</dbReference>
<dbReference type="CDD" id="cd09019">
    <property type="entry name" value="galactose_mutarotase_like"/>
    <property type="match status" value="1"/>
</dbReference>
<dbReference type="InterPro" id="IPR015443">
    <property type="entry name" value="Aldose_1-epimerase"/>
</dbReference>
<dbReference type="Gene3D" id="2.70.98.10">
    <property type="match status" value="1"/>
</dbReference>
<keyword evidence="8" id="KW-0106">Calcium</keyword>
<dbReference type="InterPro" id="IPR018052">
    <property type="entry name" value="Ald1_epimerase_CS"/>
</dbReference>
<dbReference type="PANTHER" id="PTHR10091:SF0">
    <property type="entry name" value="GALACTOSE MUTAROTASE"/>
    <property type="match status" value="1"/>
</dbReference>
<dbReference type="PROSITE" id="PS00545">
    <property type="entry name" value="ALDOSE_1_EPIMERASE"/>
    <property type="match status" value="1"/>
</dbReference>
<dbReference type="Pfam" id="PF01263">
    <property type="entry name" value="Aldose_epim"/>
    <property type="match status" value="1"/>
</dbReference>
<evidence type="ECO:0000256" key="10">
    <source>
        <dbReference type="ARBA" id="ARBA00023277"/>
    </source>
</evidence>
<evidence type="ECO:0000256" key="5">
    <source>
        <dbReference type="ARBA" id="ARBA00011245"/>
    </source>
</evidence>
<keyword evidence="10 11" id="KW-0119">Carbohydrate metabolism</keyword>
<evidence type="ECO:0000256" key="7">
    <source>
        <dbReference type="ARBA" id="ARBA00014165"/>
    </source>
</evidence>
<feature type="active site" description="Proton donor" evidence="12">
    <location>
        <position position="214"/>
    </location>
</feature>
<organism evidence="15 16">
    <name type="scientific">Algoriphagus hitonicola</name>
    <dbReference type="NCBI Taxonomy" id="435880"/>
    <lineage>
        <taxon>Bacteria</taxon>
        <taxon>Pseudomonadati</taxon>
        <taxon>Bacteroidota</taxon>
        <taxon>Cytophagia</taxon>
        <taxon>Cytophagales</taxon>
        <taxon>Cyclobacteriaceae</taxon>
        <taxon>Algoriphagus</taxon>
    </lineage>
</organism>
<keyword evidence="9 11" id="KW-0413">Isomerase</keyword>
<comment type="similarity">
    <text evidence="4 11">Belongs to the aldose epimerase family.</text>
</comment>
<dbReference type="UniPathway" id="UPA00242"/>
<dbReference type="STRING" id="435880.SAMN04487988_112104"/>
<dbReference type="SUPFAM" id="SSF74650">
    <property type="entry name" value="Galactose mutarotase-like"/>
    <property type="match status" value="1"/>
</dbReference>
<dbReference type="InterPro" id="IPR008183">
    <property type="entry name" value="Aldose_1/G6P_1-epimerase"/>
</dbReference>
<feature type="binding site" evidence="14">
    <location>
        <begin position="114"/>
        <end position="115"/>
    </location>
    <ligand>
        <name>beta-D-galactose</name>
        <dbReference type="ChEBI" id="CHEBI:27667"/>
    </ligand>
</feature>
<accession>A0A1I2WG21</accession>
<dbReference type="EC" id="5.1.3.3" evidence="6 11"/>
<dbReference type="EMBL" id="FOPC01000012">
    <property type="protein sequence ID" value="SFG99689.1"/>
    <property type="molecule type" value="Genomic_DNA"/>
</dbReference>
<comment type="catalytic activity">
    <reaction evidence="1 11">
        <text>alpha-D-glucose = beta-D-glucose</text>
        <dbReference type="Rhea" id="RHEA:10264"/>
        <dbReference type="ChEBI" id="CHEBI:15903"/>
        <dbReference type="ChEBI" id="CHEBI:17925"/>
        <dbReference type="EC" id="5.1.3.3"/>
    </reaction>
</comment>
<dbReference type="InterPro" id="IPR047215">
    <property type="entry name" value="Galactose_mutarotase-like"/>
</dbReference>
<dbReference type="GO" id="GO:0030246">
    <property type="term" value="F:carbohydrate binding"/>
    <property type="evidence" value="ECO:0007669"/>
    <property type="project" value="InterPro"/>
</dbReference>
<comment type="subunit">
    <text evidence="5">Monomer.</text>
</comment>
<reference evidence="16" key="1">
    <citation type="submission" date="2016-10" db="EMBL/GenBank/DDBJ databases">
        <authorList>
            <person name="Varghese N."/>
            <person name="Submissions S."/>
        </authorList>
    </citation>
    <scope>NUCLEOTIDE SEQUENCE [LARGE SCALE GENOMIC DNA]</scope>
    <source>
        <strain evidence="16">DSM 19315</strain>
    </source>
</reference>
<evidence type="ECO:0000256" key="8">
    <source>
        <dbReference type="ARBA" id="ARBA00022837"/>
    </source>
</evidence>
<dbReference type="AlphaFoldDB" id="A0A1I2WG21"/>
<evidence type="ECO:0000256" key="11">
    <source>
        <dbReference type="PIRNR" id="PIRNR005096"/>
    </source>
</evidence>
<dbReference type="NCBIfam" id="NF008277">
    <property type="entry name" value="PRK11055.1"/>
    <property type="match status" value="1"/>
</dbReference>
<proteinExistence type="inferred from homology"/>